<dbReference type="GO" id="GO:0015628">
    <property type="term" value="P:protein secretion by the type II secretion system"/>
    <property type="evidence" value="ECO:0007669"/>
    <property type="project" value="InterPro"/>
</dbReference>
<evidence type="ECO:0000256" key="9">
    <source>
        <dbReference type="ARBA" id="ARBA00025772"/>
    </source>
</evidence>
<dbReference type="eggNOG" id="COG4970">
    <property type="taxonomic scope" value="Bacteria"/>
</dbReference>
<accession>W0AD95</accession>
<dbReference type="InterPro" id="IPR045584">
    <property type="entry name" value="Pilin-like"/>
</dbReference>
<comment type="subcellular location">
    <subcellularLocation>
        <location evidence="1">Cell inner membrane</location>
        <topology evidence="1">Single-pass membrane protein</topology>
    </subcellularLocation>
</comment>
<dbReference type="InterPro" id="IPR022346">
    <property type="entry name" value="T2SS_GspH"/>
</dbReference>
<dbReference type="RefSeq" id="WP_025292484.1">
    <property type="nucleotide sequence ID" value="NZ_CP006644.1"/>
</dbReference>
<dbReference type="InterPro" id="IPR002416">
    <property type="entry name" value="T2SS_protein-GspH"/>
</dbReference>
<feature type="transmembrane region" description="Helical" evidence="11">
    <location>
        <begin position="47"/>
        <end position="68"/>
    </location>
</feature>
<comment type="similarity">
    <text evidence="9">Belongs to the GSP H family.</text>
</comment>
<keyword evidence="4" id="KW-0488">Methylation</keyword>
<dbReference type="SUPFAM" id="SSF54523">
    <property type="entry name" value="Pili subunits"/>
    <property type="match status" value="1"/>
</dbReference>
<dbReference type="Proteomes" id="UP000018851">
    <property type="component" value="Chromosome"/>
</dbReference>
<evidence type="ECO:0000313" key="14">
    <source>
        <dbReference type="Proteomes" id="UP000018851"/>
    </source>
</evidence>
<evidence type="ECO:0000259" key="12">
    <source>
        <dbReference type="Pfam" id="PF12019"/>
    </source>
</evidence>
<keyword evidence="3" id="KW-1003">Cell membrane</keyword>
<dbReference type="InterPro" id="IPR012902">
    <property type="entry name" value="N_methyl_site"/>
</dbReference>
<dbReference type="PATRIC" id="fig|1123269.5.peg.2509"/>
<evidence type="ECO:0000256" key="11">
    <source>
        <dbReference type="SAM" id="Phobius"/>
    </source>
</evidence>
<dbReference type="AlphaFoldDB" id="W0AD95"/>
<evidence type="ECO:0000256" key="7">
    <source>
        <dbReference type="ARBA" id="ARBA00022989"/>
    </source>
</evidence>
<organism evidence="13 14">
    <name type="scientific">Sphingomonas sanxanigenens DSM 19645 = NX02</name>
    <dbReference type="NCBI Taxonomy" id="1123269"/>
    <lineage>
        <taxon>Bacteria</taxon>
        <taxon>Pseudomonadati</taxon>
        <taxon>Pseudomonadota</taxon>
        <taxon>Alphaproteobacteria</taxon>
        <taxon>Sphingomonadales</taxon>
        <taxon>Sphingomonadaceae</taxon>
        <taxon>Sphingomonas</taxon>
    </lineage>
</organism>
<protein>
    <recommendedName>
        <fullName evidence="2">Type II secretion system protein H</fullName>
    </recommendedName>
    <alternativeName>
        <fullName evidence="10">General secretion pathway protein H</fullName>
    </alternativeName>
</protein>
<evidence type="ECO:0000313" key="13">
    <source>
        <dbReference type="EMBL" id="AHE54278.1"/>
    </source>
</evidence>
<dbReference type="GO" id="GO:0005886">
    <property type="term" value="C:plasma membrane"/>
    <property type="evidence" value="ECO:0007669"/>
    <property type="project" value="UniProtKB-SubCell"/>
</dbReference>
<evidence type="ECO:0000256" key="8">
    <source>
        <dbReference type="ARBA" id="ARBA00023136"/>
    </source>
</evidence>
<dbReference type="Gene3D" id="3.55.40.10">
    <property type="entry name" value="minor pseudopilin epsh domain"/>
    <property type="match status" value="1"/>
</dbReference>
<proteinExistence type="inferred from homology"/>
<evidence type="ECO:0000256" key="6">
    <source>
        <dbReference type="ARBA" id="ARBA00022692"/>
    </source>
</evidence>
<dbReference type="KEGG" id="ssan:NX02_12900"/>
<keyword evidence="8 11" id="KW-0472">Membrane</keyword>
<evidence type="ECO:0000256" key="10">
    <source>
        <dbReference type="ARBA" id="ARBA00030775"/>
    </source>
</evidence>
<evidence type="ECO:0000256" key="5">
    <source>
        <dbReference type="ARBA" id="ARBA00022519"/>
    </source>
</evidence>
<keyword evidence="7 11" id="KW-1133">Transmembrane helix</keyword>
<evidence type="ECO:0000256" key="4">
    <source>
        <dbReference type="ARBA" id="ARBA00022481"/>
    </source>
</evidence>
<keyword evidence="14" id="KW-1185">Reference proteome</keyword>
<dbReference type="STRING" id="1123269.NX02_12900"/>
<dbReference type="PROSITE" id="PS00409">
    <property type="entry name" value="PROKAR_NTER_METHYL"/>
    <property type="match status" value="1"/>
</dbReference>
<dbReference type="Pfam" id="PF07963">
    <property type="entry name" value="N_methyl"/>
    <property type="match status" value="1"/>
</dbReference>
<dbReference type="GO" id="GO:0015627">
    <property type="term" value="C:type II protein secretion system complex"/>
    <property type="evidence" value="ECO:0007669"/>
    <property type="project" value="InterPro"/>
</dbReference>
<name>W0AD95_9SPHN</name>
<keyword evidence="5" id="KW-0997">Cell inner membrane</keyword>
<dbReference type="HOGENOM" id="CLU_113215_2_0_5"/>
<evidence type="ECO:0000256" key="3">
    <source>
        <dbReference type="ARBA" id="ARBA00022475"/>
    </source>
</evidence>
<reference evidence="13 14" key="1">
    <citation type="submission" date="2013-07" db="EMBL/GenBank/DDBJ databases">
        <title>Completed genome of Sphingomonas sanxanigenens NX02.</title>
        <authorList>
            <person name="Ma T."/>
            <person name="Huang H."/>
            <person name="Wu M."/>
            <person name="Li X."/>
            <person name="Li G."/>
        </authorList>
    </citation>
    <scope>NUCLEOTIDE SEQUENCE [LARGE SCALE GENOMIC DNA]</scope>
    <source>
        <strain evidence="13 14">NX02</strain>
    </source>
</reference>
<keyword evidence="6 11" id="KW-0812">Transmembrane</keyword>
<feature type="domain" description="General secretion pathway GspH" evidence="12">
    <location>
        <begin position="78"/>
        <end position="178"/>
    </location>
</feature>
<evidence type="ECO:0000256" key="2">
    <source>
        <dbReference type="ARBA" id="ARBA00021549"/>
    </source>
</evidence>
<evidence type="ECO:0000256" key="1">
    <source>
        <dbReference type="ARBA" id="ARBA00004377"/>
    </source>
</evidence>
<dbReference type="Pfam" id="PF12019">
    <property type="entry name" value="GspH"/>
    <property type="match status" value="1"/>
</dbReference>
<dbReference type="NCBIfam" id="TIGR02532">
    <property type="entry name" value="IV_pilin_GFxxxE"/>
    <property type="match status" value="1"/>
</dbReference>
<sequence>MTSRRSDLAQGFAPLRRSAERGFTSLRRSAEHGFTSLRRAAEHGFTLVELMIVITIVALMSAAVVLAMPDPRGRLVDEAERFAARAKAARDAAVVESHSINLSVSAQGYRFEARRAGRWVPLSDKPFRPEEWTDGTVAVAAGGRSRVTFDSTGLASQRMEVTLLREGVRSIVVIDTDGTVRIDG</sequence>
<gene>
    <name evidence="13" type="ORF">NX02_12900</name>
</gene>
<dbReference type="PRINTS" id="PR00885">
    <property type="entry name" value="BCTERIALGSPH"/>
</dbReference>
<dbReference type="EMBL" id="CP006644">
    <property type="protein sequence ID" value="AHE54278.1"/>
    <property type="molecule type" value="Genomic_DNA"/>
</dbReference>